<feature type="signal peptide" evidence="1">
    <location>
        <begin position="1"/>
        <end position="22"/>
    </location>
</feature>
<evidence type="ECO:0000256" key="1">
    <source>
        <dbReference type="SAM" id="SignalP"/>
    </source>
</evidence>
<dbReference type="InterPro" id="IPR036465">
    <property type="entry name" value="vWFA_dom_sf"/>
</dbReference>
<dbReference type="CDD" id="cd00198">
    <property type="entry name" value="vWFA"/>
    <property type="match status" value="1"/>
</dbReference>
<dbReference type="SMART" id="SM00327">
    <property type="entry name" value="VWA"/>
    <property type="match status" value="1"/>
</dbReference>
<organism evidence="3">
    <name type="scientific">Griffithsia japonica</name>
    <name type="common">Red alga</name>
    <dbReference type="NCBI Taxonomy" id="83288"/>
    <lineage>
        <taxon>Eukaryota</taxon>
        <taxon>Rhodophyta</taxon>
        <taxon>Florideophyceae</taxon>
        <taxon>Rhodymeniophycidae</taxon>
        <taxon>Ceramiales</taxon>
        <taxon>Ceramiaceae</taxon>
        <taxon>Griffithsia</taxon>
    </lineage>
</organism>
<accession>Q7XZ26</accession>
<dbReference type="InterPro" id="IPR002035">
    <property type="entry name" value="VWF_A"/>
</dbReference>
<dbReference type="Pfam" id="PF00092">
    <property type="entry name" value="VWA"/>
    <property type="match status" value="1"/>
</dbReference>
<feature type="chain" id="PRO_5004294097" evidence="1">
    <location>
        <begin position="23"/>
        <end position="218"/>
    </location>
</feature>
<dbReference type="InterPro" id="IPR050525">
    <property type="entry name" value="ECM_Assembly_Org"/>
</dbReference>
<dbReference type="SUPFAM" id="SSF53300">
    <property type="entry name" value="vWA-like"/>
    <property type="match status" value="1"/>
</dbReference>
<dbReference type="PANTHER" id="PTHR24020:SF84">
    <property type="entry name" value="VWFA DOMAIN-CONTAINING PROTEIN"/>
    <property type="match status" value="1"/>
</dbReference>
<feature type="domain" description="VWFA" evidence="2">
    <location>
        <begin position="31"/>
        <end position="184"/>
    </location>
</feature>
<protein>
    <submittedName>
        <fullName evidence="3">Proximal thread matrix protein 1</fullName>
    </submittedName>
</protein>
<keyword evidence="1" id="KW-0732">Signal</keyword>
<evidence type="ECO:0000313" key="3">
    <source>
        <dbReference type="EMBL" id="AAM93998.1"/>
    </source>
</evidence>
<dbReference type="PROSITE" id="PS50234">
    <property type="entry name" value="VWFA"/>
    <property type="match status" value="1"/>
</dbReference>
<name>Q7XZ26_GRIJA</name>
<dbReference type="Gene3D" id="3.40.50.410">
    <property type="entry name" value="von Willebrand factor, type A domain"/>
    <property type="match status" value="1"/>
</dbReference>
<dbReference type="EMBL" id="AY123126">
    <property type="protein sequence ID" value="AAM93998.1"/>
    <property type="molecule type" value="mRNA"/>
</dbReference>
<evidence type="ECO:0000259" key="2">
    <source>
        <dbReference type="PROSITE" id="PS50234"/>
    </source>
</evidence>
<sequence>MISSFKSAFVLGLFSLIALSNAENNDCALNNICFSLDQSGSIVSPGLYPNIREFTVDAAKEFDDRTKDSYFSAVGFASGVKLIQAPTQSLSTFNTAVNTVSPLNGGTNIFRGLRGCYQQLKTKPMTDRVLILVTDGFGGQPINYCNFIKSKGILLVTVGIGTSINQNFLKNCATSEEFYINVKDTGRPHRQGVHGDRHGVPRTRAMWRTTSATSSSKG</sequence>
<dbReference type="PANTHER" id="PTHR24020">
    <property type="entry name" value="COLLAGEN ALPHA"/>
    <property type="match status" value="1"/>
</dbReference>
<reference evidence="3" key="1">
    <citation type="submission" date="2002-06" db="EMBL/GenBank/DDBJ databases">
        <authorList>
            <person name="Liu C.L."/>
            <person name="Lee Y.K."/>
            <person name="Lee H.K."/>
        </authorList>
    </citation>
    <scope>NUCLEOTIDE SEQUENCE</scope>
</reference>
<feature type="non-terminal residue" evidence="3">
    <location>
        <position position="218"/>
    </location>
</feature>
<dbReference type="AlphaFoldDB" id="Q7XZ26"/>
<proteinExistence type="evidence at transcript level"/>